<proteinExistence type="predicted"/>
<evidence type="ECO:0000259" key="11">
    <source>
        <dbReference type="PROSITE" id="PS51755"/>
    </source>
</evidence>
<dbReference type="CDD" id="cd17624">
    <property type="entry name" value="REC_OmpR_PmrA-like"/>
    <property type="match status" value="1"/>
</dbReference>
<dbReference type="PaxDb" id="469381-Dpep_1056"/>
<feature type="domain" description="Response regulatory" evidence="10">
    <location>
        <begin position="4"/>
        <end position="118"/>
    </location>
</feature>
<dbReference type="InterPro" id="IPR001789">
    <property type="entry name" value="Sig_transdc_resp-reg_receiver"/>
</dbReference>
<name>D2Z6I5_9BACT</name>
<dbReference type="Gene3D" id="3.40.50.2300">
    <property type="match status" value="1"/>
</dbReference>
<keyword evidence="5" id="KW-0805">Transcription regulation</keyword>
<dbReference type="EMBL" id="ABTR02000001">
    <property type="protein sequence ID" value="EFC91082.1"/>
    <property type="molecule type" value="Genomic_DNA"/>
</dbReference>
<dbReference type="eggNOG" id="COG0745">
    <property type="taxonomic scope" value="Bacteria"/>
</dbReference>
<keyword evidence="7" id="KW-0804">Transcription</keyword>
<evidence type="ECO:0000256" key="2">
    <source>
        <dbReference type="ARBA" id="ARBA00022490"/>
    </source>
</evidence>
<dbReference type="GO" id="GO:0006355">
    <property type="term" value="P:regulation of DNA-templated transcription"/>
    <property type="evidence" value="ECO:0007669"/>
    <property type="project" value="InterPro"/>
</dbReference>
<dbReference type="PANTHER" id="PTHR48111:SF35">
    <property type="entry name" value="TRANSCRIPTIONAL REGULATORY PROTEIN QSEB"/>
    <property type="match status" value="1"/>
</dbReference>
<dbReference type="GO" id="GO:0005829">
    <property type="term" value="C:cytosol"/>
    <property type="evidence" value="ECO:0007669"/>
    <property type="project" value="TreeGrafter"/>
</dbReference>
<dbReference type="Pfam" id="PF00072">
    <property type="entry name" value="Response_reg"/>
    <property type="match status" value="1"/>
</dbReference>
<evidence type="ECO:0000256" key="9">
    <source>
        <dbReference type="PROSITE-ProRule" id="PRU01091"/>
    </source>
</evidence>
<keyword evidence="4" id="KW-0902">Two-component regulatory system</keyword>
<dbReference type="Gene3D" id="1.10.10.10">
    <property type="entry name" value="Winged helix-like DNA-binding domain superfamily/Winged helix DNA-binding domain"/>
    <property type="match status" value="1"/>
</dbReference>
<gene>
    <name evidence="12" type="ORF">Dpep_1056</name>
</gene>
<dbReference type="SUPFAM" id="SSF52172">
    <property type="entry name" value="CheY-like"/>
    <property type="match status" value="1"/>
</dbReference>
<dbReference type="InterPro" id="IPR039420">
    <property type="entry name" value="WalR-like"/>
</dbReference>
<evidence type="ECO:0000256" key="3">
    <source>
        <dbReference type="ARBA" id="ARBA00022553"/>
    </source>
</evidence>
<dbReference type="PROSITE" id="PS50110">
    <property type="entry name" value="RESPONSE_REGULATORY"/>
    <property type="match status" value="1"/>
</dbReference>
<dbReference type="PANTHER" id="PTHR48111">
    <property type="entry name" value="REGULATOR OF RPOS"/>
    <property type="match status" value="1"/>
</dbReference>
<reference evidence="12 13" key="1">
    <citation type="journal article" date="2010" name="Stand. Genomic Sci.">
        <title>Permanent draft genome sequence of Dethiosulfovibrio peptidovorans type strain (SEBR 4207).</title>
        <authorList>
            <person name="Labutti K."/>
            <person name="Mayilraj S."/>
            <person name="Clum A."/>
            <person name="Lucas S."/>
            <person name="Glavina Del Rio T."/>
            <person name="Nolan M."/>
            <person name="Tice H."/>
            <person name="Cheng J.F."/>
            <person name="Pitluck S."/>
            <person name="Liolios K."/>
            <person name="Ivanova N."/>
            <person name="Mavromatis K."/>
            <person name="Mikhailova N."/>
            <person name="Pati A."/>
            <person name="Goodwin L."/>
            <person name="Chen A."/>
            <person name="Palaniappan K."/>
            <person name="Land M."/>
            <person name="Hauser L."/>
            <person name="Chang Y.J."/>
            <person name="Jeffries C.D."/>
            <person name="Rohde M."/>
            <person name="Spring S."/>
            <person name="Goker M."/>
            <person name="Woyke T."/>
            <person name="Bristow J."/>
            <person name="Eisen J.A."/>
            <person name="Markowitz V."/>
            <person name="Hugenholtz P."/>
            <person name="Kyrpides N.C."/>
            <person name="Klenk H.P."/>
            <person name="Lapidus A."/>
        </authorList>
    </citation>
    <scope>NUCLEOTIDE SEQUENCE [LARGE SCALE GENOMIC DNA]</scope>
    <source>
        <strain evidence="12 13">DSM 11002</strain>
    </source>
</reference>
<dbReference type="InterPro" id="IPR036388">
    <property type="entry name" value="WH-like_DNA-bd_sf"/>
</dbReference>
<evidence type="ECO:0000256" key="5">
    <source>
        <dbReference type="ARBA" id="ARBA00023015"/>
    </source>
</evidence>
<feature type="modified residue" description="4-aspartylphosphate" evidence="8">
    <location>
        <position position="53"/>
    </location>
</feature>
<dbReference type="InterPro" id="IPR001867">
    <property type="entry name" value="OmpR/PhoB-type_DNA-bd"/>
</dbReference>
<feature type="DNA-binding region" description="OmpR/PhoB-type" evidence="9">
    <location>
        <begin position="126"/>
        <end position="220"/>
    </location>
</feature>
<dbReference type="SMART" id="SM00448">
    <property type="entry name" value="REC"/>
    <property type="match status" value="1"/>
</dbReference>
<dbReference type="Pfam" id="PF00486">
    <property type="entry name" value="Trans_reg_C"/>
    <property type="match status" value="1"/>
</dbReference>
<evidence type="ECO:0000256" key="6">
    <source>
        <dbReference type="ARBA" id="ARBA00023125"/>
    </source>
</evidence>
<accession>D2Z6I5</accession>
<keyword evidence="6 9" id="KW-0238">DNA-binding</keyword>
<dbReference type="PROSITE" id="PS51755">
    <property type="entry name" value="OMPR_PHOB"/>
    <property type="match status" value="1"/>
</dbReference>
<feature type="domain" description="OmpR/PhoB-type" evidence="11">
    <location>
        <begin position="126"/>
        <end position="220"/>
    </location>
</feature>
<evidence type="ECO:0000256" key="8">
    <source>
        <dbReference type="PROSITE-ProRule" id="PRU00169"/>
    </source>
</evidence>
<dbReference type="RefSeq" id="WP_005660247.1">
    <property type="nucleotide sequence ID" value="NZ_ABTR02000001.1"/>
</dbReference>
<evidence type="ECO:0000256" key="1">
    <source>
        <dbReference type="ARBA" id="ARBA00004496"/>
    </source>
</evidence>
<dbReference type="GO" id="GO:0000976">
    <property type="term" value="F:transcription cis-regulatory region binding"/>
    <property type="evidence" value="ECO:0007669"/>
    <property type="project" value="TreeGrafter"/>
</dbReference>
<dbReference type="AlphaFoldDB" id="D2Z6I5"/>
<evidence type="ECO:0000313" key="13">
    <source>
        <dbReference type="Proteomes" id="UP000006427"/>
    </source>
</evidence>
<dbReference type="Proteomes" id="UP000006427">
    <property type="component" value="Unassembled WGS sequence"/>
</dbReference>
<keyword evidence="3 8" id="KW-0597">Phosphoprotein</keyword>
<evidence type="ECO:0000259" key="10">
    <source>
        <dbReference type="PROSITE" id="PS50110"/>
    </source>
</evidence>
<dbReference type="CDD" id="cd00383">
    <property type="entry name" value="trans_reg_C"/>
    <property type="match status" value="1"/>
</dbReference>
<evidence type="ECO:0000313" key="12">
    <source>
        <dbReference type="EMBL" id="EFC91082.1"/>
    </source>
</evidence>
<organism evidence="12 13">
    <name type="scientific">Dethiosulfovibrio peptidovorans DSM 11002</name>
    <dbReference type="NCBI Taxonomy" id="469381"/>
    <lineage>
        <taxon>Bacteria</taxon>
        <taxon>Thermotogati</taxon>
        <taxon>Synergistota</taxon>
        <taxon>Synergistia</taxon>
        <taxon>Synergistales</taxon>
        <taxon>Dethiosulfovibrionaceae</taxon>
        <taxon>Dethiosulfovibrio</taxon>
    </lineage>
</organism>
<dbReference type="GO" id="GO:0032993">
    <property type="term" value="C:protein-DNA complex"/>
    <property type="evidence" value="ECO:0007669"/>
    <property type="project" value="TreeGrafter"/>
</dbReference>
<dbReference type="SMART" id="SM00862">
    <property type="entry name" value="Trans_reg_C"/>
    <property type="match status" value="1"/>
</dbReference>
<dbReference type="InterPro" id="IPR011006">
    <property type="entry name" value="CheY-like_superfamily"/>
</dbReference>
<dbReference type="Gene3D" id="6.10.250.690">
    <property type="match status" value="1"/>
</dbReference>
<keyword evidence="2" id="KW-0963">Cytoplasm</keyword>
<comment type="caution">
    <text evidence="12">The sequence shown here is derived from an EMBL/GenBank/DDBJ whole genome shotgun (WGS) entry which is preliminary data.</text>
</comment>
<dbReference type="GO" id="GO:0000156">
    <property type="term" value="F:phosphorelay response regulator activity"/>
    <property type="evidence" value="ECO:0007669"/>
    <property type="project" value="TreeGrafter"/>
</dbReference>
<keyword evidence="13" id="KW-1185">Reference proteome</keyword>
<dbReference type="STRING" id="469381.Dpep_1056"/>
<sequence>MKIRILIVEDDGMIGEEIQEGLSRRGYTVDWVRDMESAATALDLENFSMMILDLGLPDGSGLELLQKMRDGGNRLPVIILTAWDTVPNRINGLDNGADDYMVKPFELEELSARIRALARRVRGDSSPTIRIADLEIDPATKRVSKDGREVRLSHSEYVLLTTFVENVGIVLSRERLEASLYGWEKDVESNAIQVHIHNLREKLGTDIVKNVRGFGYLMDKKR</sequence>
<comment type="subcellular location">
    <subcellularLocation>
        <location evidence="1">Cytoplasm</location>
    </subcellularLocation>
</comment>
<evidence type="ECO:0000256" key="4">
    <source>
        <dbReference type="ARBA" id="ARBA00023012"/>
    </source>
</evidence>
<protein>
    <submittedName>
        <fullName evidence="12">Two component transcriptional regulator, winged helix family</fullName>
    </submittedName>
</protein>
<evidence type="ECO:0000256" key="7">
    <source>
        <dbReference type="ARBA" id="ARBA00023163"/>
    </source>
</evidence>